<evidence type="ECO:0000313" key="2">
    <source>
        <dbReference type="EMBL" id="MBB5888197.1"/>
    </source>
</evidence>
<comment type="caution">
    <text evidence="2">The sequence shown here is derived from an EMBL/GenBank/DDBJ whole genome shotgun (WGS) entry which is preliminary data.</text>
</comment>
<dbReference type="InterPro" id="IPR010057">
    <property type="entry name" value="Transcription_activator_Rgg_C"/>
</dbReference>
<dbReference type="GO" id="GO:0003677">
    <property type="term" value="F:DNA binding"/>
    <property type="evidence" value="ECO:0007669"/>
    <property type="project" value="InterPro"/>
</dbReference>
<evidence type="ECO:0000259" key="1">
    <source>
        <dbReference type="Pfam" id="PF21259"/>
    </source>
</evidence>
<dbReference type="Gene3D" id="1.25.40.400">
    <property type="match status" value="1"/>
</dbReference>
<dbReference type="PANTHER" id="PTHR37038:SF12">
    <property type="entry name" value="TRANSCRIPTIONAL REGULATOR"/>
    <property type="match status" value="1"/>
</dbReference>
<dbReference type="EMBL" id="JACHHV010000016">
    <property type="protein sequence ID" value="MBB5888197.1"/>
    <property type="molecule type" value="Genomic_DNA"/>
</dbReference>
<dbReference type="RefSeq" id="WP_246415603.1">
    <property type="nucleotide sequence ID" value="NZ_JACHHV010000016.1"/>
</dbReference>
<dbReference type="InterPro" id="IPR010982">
    <property type="entry name" value="Lambda_DNA-bd_dom_sf"/>
</dbReference>
<evidence type="ECO:0000313" key="3">
    <source>
        <dbReference type="Proteomes" id="UP000562464"/>
    </source>
</evidence>
<dbReference type="NCBIfam" id="TIGR01716">
    <property type="entry name" value="RGG_Cterm"/>
    <property type="match status" value="1"/>
</dbReference>
<name>A0A841C7B8_9LACT</name>
<sequence>MKENIQMDKKLNLKIGETFALIRKAKGLTLKDVTTGEFSEAQQSKFESGESDITVSKFFVSLKNSNVSLDEFQTIYDNYTASENYSFRRELSQAYVKRDLVKLKSMVKEWEGKSANFPTRKYYKIDEKVVRAILALASGSKIMKEDVLFITDYLDDVQEWGRYELWIFGNCLNFFDNTMLSYYGSYILGRTNFYHTIHLNQQIVIRTLLNIINVWLLRSDLVQAFKYINHLRAMEISSDFFYEKIMLKYHEGHYEYLQGFREKGKKEMQKCADTLEYYGEVDQARNLEKEIEKL</sequence>
<proteinExistence type="predicted"/>
<keyword evidence="3" id="KW-1185">Reference proteome</keyword>
<dbReference type="Proteomes" id="UP000562464">
    <property type="component" value="Unassembled WGS sequence"/>
</dbReference>
<feature type="domain" description="HTH-type transcriptional regulator Rgg C-terminal" evidence="1">
    <location>
        <begin position="122"/>
        <end position="288"/>
    </location>
</feature>
<dbReference type="InterPro" id="IPR053163">
    <property type="entry name" value="HTH-type_regulator_Rgg"/>
</dbReference>
<dbReference type="PANTHER" id="PTHR37038">
    <property type="entry name" value="TRANSCRIPTIONAL REGULATOR-RELATED"/>
    <property type="match status" value="1"/>
</dbReference>
<dbReference type="AlphaFoldDB" id="A0A841C7B8"/>
<gene>
    <name evidence="2" type="ORF">HNQ37_001089</name>
</gene>
<reference evidence="2 3" key="1">
    <citation type="submission" date="2020-08" db="EMBL/GenBank/DDBJ databases">
        <title>Genomic Encyclopedia of Type Strains, Phase IV (KMG-IV): sequencing the most valuable type-strain genomes for metagenomic binning, comparative biology and taxonomic classification.</title>
        <authorList>
            <person name="Goeker M."/>
        </authorList>
    </citation>
    <scope>NUCLEOTIDE SEQUENCE [LARGE SCALE GENOMIC DNA]</scope>
    <source>
        <strain evidence="2 3">DSM 14925</strain>
    </source>
</reference>
<organism evidence="2 3">
    <name type="scientific">Lactovum miscens</name>
    <dbReference type="NCBI Taxonomy" id="190387"/>
    <lineage>
        <taxon>Bacteria</taxon>
        <taxon>Bacillati</taxon>
        <taxon>Bacillota</taxon>
        <taxon>Bacilli</taxon>
        <taxon>Lactobacillales</taxon>
        <taxon>Streptococcaceae</taxon>
        <taxon>Lactovum</taxon>
    </lineage>
</organism>
<dbReference type="Pfam" id="PF21259">
    <property type="entry name" value="Rgg_C"/>
    <property type="match status" value="1"/>
</dbReference>
<accession>A0A841C7B8</accession>
<protein>
    <submittedName>
        <fullName evidence="2">Rgg/GadR/MutR family transcriptional activator</fullName>
    </submittedName>
</protein>
<dbReference type="SUPFAM" id="SSF47413">
    <property type="entry name" value="lambda repressor-like DNA-binding domains"/>
    <property type="match status" value="1"/>
</dbReference>